<organism evidence="15 16">
    <name type="scientific">Chlorogloeopsis fritschii PCC 6912</name>
    <dbReference type="NCBI Taxonomy" id="211165"/>
    <lineage>
        <taxon>Bacteria</taxon>
        <taxon>Bacillati</taxon>
        <taxon>Cyanobacteriota</taxon>
        <taxon>Cyanophyceae</taxon>
        <taxon>Nostocales</taxon>
        <taxon>Chlorogloeopsidaceae</taxon>
        <taxon>Chlorogloeopsis</taxon>
    </lineage>
</organism>
<dbReference type="AlphaFoldDB" id="A0A3S1FC34"/>
<feature type="binding site" evidence="13">
    <location>
        <position position="68"/>
    </location>
    <ligand>
        <name>Zn(2+)</name>
        <dbReference type="ChEBI" id="CHEBI:29105"/>
    </ligand>
</feature>
<dbReference type="PANTHER" id="PTHR10815">
    <property type="entry name" value="METHYLATED-DNA--PROTEIN-CYSTEINE METHYLTRANSFERASE"/>
    <property type="match status" value="1"/>
</dbReference>
<evidence type="ECO:0000256" key="1">
    <source>
        <dbReference type="ARBA" id="ARBA00001286"/>
    </source>
</evidence>
<dbReference type="Gene3D" id="3.40.10.10">
    <property type="entry name" value="DNA Methylphosphotriester Repair Domain"/>
    <property type="match status" value="1"/>
</dbReference>
<dbReference type="InterPro" id="IPR036631">
    <property type="entry name" value="MGMT_N_sf"/>
</dbReference>
<feature type="active site" description="Nucleophile; methyl group acceptor from either O6-methylguanine or O4-methylthymine" evidence="12">
    <location>
        <position position="322"/>
    </location>
</feature>
<dbReference type="STRING" id="211165.GCA_000317285_01091"/>
<dbReference type="InterPro" id="IPR004026">
    <property type="entry name" value="Ada_DNA_repair_Zn-bd"/>
</dbReference>
<dbReference type="InterPro" id="IPR008332">
    <property type="entry name" value="MethylG_MeTrfase_N"/>
</dbReference>
<dbReference type="InterPro" id="IPR001497">
    <property type="entry name" value="MethylDNA_cys_MeTrfase_AS"/>
</dbReference>
<comment type="cofactor">
    <cofactor evidence="13">
        <name>Zn(2+)</name>
        <dbReference type="ChEBI" id="CHEBI:29105"/>
    </cofactor>
    <text evidence="13">Binds 1 zinc ion per subunit.</text>
</comment>
<dbReference type="SUPFAM" id="SSF46767">
    <property type="entry name" value="Methylated DNA-protein cysteine methyltransferase, C-terminal domain"/>
    <property type="match status" value="1"/>
</dbReference>
<feature type="binding site" evidence="13">
    <location>
        <position position="41"/>
    </location>
    <ligand>
        <name>Zn(2+)</name>
        <dbReference type="ChEBI" id="CHEBI:29105"/>
    </ligand>
</feature>
<dbReference type="NCBIfam" id="TIGR00589">
    <property type="entry name" value="ogt"/>
    <property type="match status" value="1"/>
</dbReference>
<accession>A0A3S1FC34</accession>
<keyword evidence="7" id="KW-0805">Transcription regulation</keyword>
<dbReference type="InterPro" id="IPR014048">
    <property type="entry name" value="MethylDNA_cys_MeTrfase_DNA-bd"/>
</dbReference>
<reference evidence="15 16" key="1">
    <citation type="journal article" date="2019" name="Genome Biol. Evol.">
        <title>Day and night: Metabolic profiles and evolutionary relationships of six axenic non-marine cyanobacteria.</title>
        <authorList>
            <person name="Will S.E."/>
            <person name="Henke P."/>
            <person name="Boedeker C."/>
            <person name="Huang S."/>
            <person name="Brinkmann H."/>
            <person name="Rohde M."/>
            <person name="Jarek M."/>
            <person name="Friedl T."/>
            <person name="Seufert S."/>
            <person name="Schumacher M."/>
            <person name="Overmann J."/>
            <person name="Neumann-Schaal M."/>
            <person name="Petersen J."/>
        </authorList>
    </citation>
    <scope>NUCLEOTIDE SEQUENCE [LARGE SCALE GENOMIC DNA]</scope>
    <source>
        <strain evidence="15 16">PCC 6912</strain>
    </source>
</reference>
<evidence type="ECO:0000259" key="14">
    <source>
        <dbReference type="PROSITE" id="PS01124"/>
    </source>
</evidence>
<evidence type="ECO:0000313" key="16">
    <source>
        <dbReference type="Proteomes" id="UP000268857"/>
    </source>
</evidence>
<evidence type="ECO:0000256" key="4">
    <source>
        <dbReference type="ARBA" id="ARBA00022603"/>
    </source>
</evidence>
<feature type="binding site" evidence="13">
    <location>
        <position position="71"/>
    </location>
    <ligand>
        <name>Zn(2+)</name>
        <dbReference type="ChEBI" id="CHEBI:29105"/>
    </ligand>
</feature>
<dbReference type="InterPro" id="IPR016221">
    <property type="entry name" value="Bifunct_regulatory_prot_Ada"/>
</dbReference>
<dbReference type="InterPro" id="IPR036388">
    <property type="entry name" value="WH-like_DNA-bd_sf"/>
</dbReference>
<evidence type="ECO:0000256" key="10">
    <source>
        <dbReference type="ARBA" id="ARBA00023204"/>
    </source>
</evidence>
<dbReference type="InterPro" id="IPR035451">
    <property type="entry name" value="Ada-like_dom_sf"/>
</dbReference>
<dbReference type="PROSITE" id="PS00374">
    <property type="entry name" value="MGMT"/>
    <property type="match status" value="1"/>
</dbReference>
<keyword evidence="13" id="KW-0862">Zinc</keyword>
<dbReference type="GO" id="GO:0043565">
    <property type="term" value="F:sequence-specific DNA binding"/>
    <property type="evidence" value="ECO:0007669"/>
    <property type="project" value="InterPro"/>
</dbReference>
<dbReference type="InterPro" id="IPR036217">
    <property type="entry name" value="MethylDNA_cys_MeTrfase_DNAb"/>
</dbReference>
<sequence length="367" mass="40541">MQQVSLSEEIFWQAINSRDTSFDGVFFYGVRSTCIYCRPSCPSRKPKRNQVTFFREFQEAEAVGYRPCKRCQPQYSIAPNSAYAKVLATCRYIEAQTEHIPTLAELGAHVSTSPTHLQRIFKRMTGVTPFQYADVCRMERFKKRLKQGDMIANALYETGYGASSRLYEKAPQQLGMTPASYQKHGQGETIRYAIASSPLGEILVAATTRGLCCVRLGETATALLEELKQEFAGASLQSGDDELYAWTQALVDYLSGRSICPSLPLDVQATAFQLLVWEALRKIPIGTTASYSDIAHAIAQPKSVRAVARACATNPVALVIPCHRVVQKDGGLGGYRWGVSRKEALLNLEQGLEKKQGSRGAGEMGKD</sequence>
<dbReference type="EC" id="2.1.1.63" evidence="3"/>
<comment type="catalytic activity">
    <reaction evidence="11">
        <text>a 6-O-methyl-2'-deoxyguanosine in DNA + L-cysteinyl-[protein] = S-methyl-L-cysteinyl-[protein] + a 2'-deoxyguanosine in DNA</text>
        <dbReference type="Rhea" id="RHEA:24000"/>
        <dbReference type="Rhea" id="RHEA-COMP:10131"/>
        <dbReference type="Rhea" id="RHEA-COMP:10132"/>
        <dbReference type="Rhea" id="RHEA-COMP:11367"/>
        <dbReference type="Rhea" id="RHEA-COMP:11368"/>
        <dbReference type="ChEBI" id="CHEBI:29950"/>
        <dbReference type="ChEBI" id="CHEBI:82612"/>
        <dbReference type="ChEBI" id="CHEBI:85445"/>
        <dbReference type="ChEBI" id="CHEBI:85448"/>
        <dbReference type="EC" id="2.1.1.63"/>
    </reaction>
</comment>
<dbReference type="EMBL" id="RSCJ01000026">
    <property type="protein sequence ID" value="RUR75103.1"/>
    <property type="molecule type" value="Genomic_DNA"/>
</dbReference>
<dbReference type="GO" id="GO:0032259">
    <property type="term" value="P:methylation"/>
    <property type="evidence" value="ECO:0007669"/>
    <property type="project" value="UniProtKB-KW"/>
</dbReference>
<keyword evidence="13" id="KW-0479">Metal-binding</keyword>
<dbReference type="GO" id="GO:0003908">
    <property type="term" value="F:methylated-DNA-[protein]-cysteine S-methyltransferase activity"/>
    <property type="evidence" value="ECO:0007669"/>
    <property type="project" value="UniProtKB-EC"/>
</dbReference>
<dbReference type="SUPFAM" id="SSF57884">
    <property type="entry name" value="Ada DNA repair protein, N-terminal domain (N-Ada 10)"/>
    <property type="match status" value="1"/>
</dbReference>
<dbReference type="Pfam" id="PF02805">
    <property type="entry name" value="Ada_Zn_binding"/>
    <property type="match status" value="1"/>
</dbReference>
<feature type="binding site" evidence="13">
    <location>
        <position position="37"/>
    </location>
    <ligand>
        <name>Zn(2+)</name>
        <dbReference type="ChEBI" id="CHEBI:29105"/>
    </ligand>
</feature>
<evidence type="ECO:0000256" key="9">
    <source>
        <dbReference type="ARBA" id="ARBA00023163"/>
    </source>
</evidence>
<comment type="caution">
    <text evidence="15">The sequence shown here is derived from an EMBL/GenBank/DDBJ whole genome shotgun (WGS) entry which is preliminary data.</text>
</comment>
<keyword evidence="16" id="KW-1185">Reference proteome</keyword>
<evidence type="ECO:0000256" key="12">
    <source>
        <dbReference type="PIRSR" id="PIRSR000409-1"/>
    </source>
</evidence>
<dbReference type="PANTHER" id="PTHR10815:SF14">
    <property type="entry name" value="BIFUNCTIONAL TRANSCRIPTIONAL ACTIVATOR_DNA REPAIR ENZYME ADA"/>
    <property type="match status" value="1"/>
</dbReference>
<keyword evidence="5" id="KW-0808">Transferase</keyword>
<comment type="similarity">
    <text evidence="2">Belongs to the MGMT family.</text>
</comment>
<dbReference type="SMART" id="SM00342">
    <property type="entry name" value="HTH_ARAC"/>
    <property type="match status" value="1"/>
</dbReference>
<proteinExistence type="inferred from homology"/>
<dbReference type="Proteomes" id="UP000268857">
    <property type="component" value="Unassembled WGS sequence"/>
</dbReference>
<evidence type="ECO:0000313" key="15">
    <source>
        <dbReference type="EMBL" id="RUR75103.1"/>
    </source>
</evidence>
<dbReference type="PIRSF" id="PIRSF000409">
    <property type="entry name" value="Ada"/>
    <property type="match status" value="1"/>
</dbReference>
<evidence type="ECO:0000256" key="11">
    <source>
        <dbReference type="ARBA" id="ARBA00049348"/>
    </source>
</evidence>
<dbReference type="GO" id="GO:0003700">
    <property type="term" value="F:DNA-binding transcription factor activity"/>
    <property type="evidence" value="ECO:0007669"/>
    <property type="project" value="InterPro"/>
</dbReference>
<dbReference type="Pfam" id="PF01035">
    <property type="entry name" value="DNA_binding_1"/>
    <property type="match status" value="1"/>
</dbReference>
<dbReference type="GO" id="GO:0008270">
    <property type="term" value="F:zinc ion binding"/>
    <property type="evidence" value="ECO:0007669"/>
    <property type="project" value="InterPro"/>
</dbReference>
<dbReference type="Gene3D" id="1.10.10.10">
    <property type="entry name" value="Winged helix-like DNA-binding domain superfamily/Winged helix DNA-binding domain"/>
    <property type="match status" value="1"/>
</dbReference>
<dbReference type="Pfam" id="PF12833">
    <property type="entry name" value="HTH_18"/>
    <property type="match status" value="1"/>
</dbReference>
<dbReference type="CDD" id="cd06445">
    <property type="entry name" value="ATase"/>
    <property type="match status" value="1"/>
</dbReference>
<dbReference type="NCBIfam" id="NF011964">
    <property type="entry name" value="PRK15435.1"/>
    <property type="match status" value="1"/>
</dbReference>
<feature type="domain" description="HTH araC/xylS-type" evidence="14">
    <location>
        <begin position="87"/>
        <end position="184"/>
    </location>
</feature>
<evidence type="ECO:0000256" key="2">
    <source>
        <dbReference type="ARBA" id="ARBA00008711"/>
    </source>
</evidence>
<evidence type="ECO:0000256" key="8">
    <source>
        <dbReference type="ARBA" id="ARBA00023159"/>
    </source>
</evidence>
<dbReference type="FunFam" id="1.10.10.10:FF:000214">
    <property type="entry name" value="Methylated-DNA--protein-cysteine methyltransferase"/>
    <property type="match status" value="1"/>
</dbReference>
<evidence type="ECO:0000256" key="13">
    <source>
        <dbReference type="PIRSR" id="PIRSR000409-3"/>
    </source>
</evidence>
<keyword evidence="4" id="KW-0489">Methyltransferase</keyword>
<keyword evidence="10" id="KW-0234">DNA repair</keyword>
<dbReference type="SUPFAM" id="SSF46689">
    <property type="entry name" value="Homeodomain-like"/>
    <property type="match status" value="1"/>
</dbReference>
<dbReference type="SUPFAM" id="SSF53155">
    <property type="entry name" value="Methylated DNA-protein cysteine methyltransferase domain"/>
    <property type="match status" value="1"/>
</dbReference>
<dbReference type="Pfam" id="PF02870">
    <property type="entry name" value="Methyltransf_1N"/>
    <property type="match status" value="1"/>
</dbReference>
<name>A0A3S1FC34_CHLFR</name>
<keyword evidence="8" id="KW-0010">Activator</keyword>
<dbReference type="Gene3D" id="3.30.160.70">
    <property type="entry name" value="Methylated DNA-protein cysteine methyltransferase domain"/>
    <property type="match status" value="1"/>
</dbReference>
<dbReference type="InterPro" id="IPR009057">
    <property type="entry name" value="Homeodomain-like_sf"/>
</dbReference>
<dbReference type="RefSeq" id="WP_016873649.1">
    <property type="nucleotide sequence ID" value="NZ_AJLN01000047.1"/>
</dbReference>
<dbReference type="GO" id="GO:0006281">
    <property type="term" value="P:DNA repair"/>
    <property type="evidence" value="ECO:0007669"/>
    <property type="project" value="UniProtKB-KW"/>
</dbReference>
<dbReference type="Gene3D" id="1.10.10.60">
    <property type="entry name" value="Homeodomain-like"/>
    <property type="match status" value="1"/>
</dbReference>
<dbReference type="OrthoDB" id="9802228at2"/>
<keyword evidence="9" id="KW-0804">Transcription</keyword>
<comment type="catalytic activity">
    <reaction evidence="1">
        <text>a 4-O-methyl-thymidine in DNA + L-cysteinyl-[protein] = a thymidine in DNA + S-methyl-L-cysteinyl-[protein]</text>
        <dbReference type="Rhea" id="RHEA:53428"/>
        <dbReference type="Rhea" id="RHEA-COMP:10131"/>
        <dbReference type="Rhea" id="RHEA-COMP:10132"/>
        <dbReference type="Rhea" id="RHEA-COMP:13555"/>
        <dbReference type="Rhea" id="RHEA-COMP:13556"/>
        <dbReference type="ChEBI" id="CHEBI:29950"/>
        <dbReference type="ChEBI" id="CHEBI:82612"/>
        <dbReference type="ChEBI" id="CHEBI:137386"/>
        <dbReference type="ChEBI" id="CHEBI:137387"/>
        <dbReference type="EC" id="2.1.1.63"/>
    </reaction>
</comment>
<evidence type="ECO:0000256" key="3">
    <source>
        <dbReference type="ARBA" id="ARBA00011918"/>
    </source>
</evidence>
<protein>
    <recommendedName>
        <fullName evidence="3">methylated-DNA--[protein]-cysteine S-methyltransferase</fullName>
        <ecNumber evidence="3">2.1.1.63</ecNumber>
    </recommendedName>
</protein>
<evidence type="ECO:0000256" key="7">
    <source>
        <dbReference type="ARBA" id="ARBA00023015"/>
    </source>
</evidence>
<gene>
    <name evidence="15" type="ORF">PCC6912_49460</name>
</gene>
<keyword evidence="6" id="KW-0227">DNA damage</keyword>
<evidence type="ECO:0000256" key="6">
    <source>
        <dbReference type="ARBA" id="ARBA00022763"/>
    </source>
</evidence>
<dbReference type="InterPro" id="IPR018060">
    <property type="entry name" value="HTH_AraC"/>
</dbReference>
<dbReference type="PROSITE" id="PS01124">
    <property type="entry name" value="HTH_ARAC_FAMILY_2"/>
    <property type="match status" value="1"/>
</dbReference>
<evidence type="ECO:0000256" key="5">
    <source>
        <dbReference type="ARBA" id="ARBA00022679"/>
    </source>
</evidence>
<feature type="active site" description="Nucleophile; methyl group acceptor from methylphosphotriester" evidence="12">
    <location>
        <position position="37"/>
    </location>
</feature>